<organism evidence="3 4">
    <name type="scientific">Deinococcus grandis</name>
    <dbReference type="NCBI Taxonomy" id="57498"/>
    <lineage>
        <taxon>Bacteria</taxon>
        <taxon>Thermotogati</taxon>
        <taxon>Deinococcota</taxon>
        <taxon>Deinococci</taxon>
        <taxon>Deinococcales</taxon>
        <taxon>Deinococcaceae</taxon>
        <taxon>Deinococcus</taxon>
    </lineage>
</organism>
<evidence type="ECO:0000259" key="2">
    <source>
        <dbReference type="PROSITE" id="PS50887"/>
    </source>
</evidence>
<dbReference type="InterPro" id="IPR011990">
    <property type="entry name" value="TPR-like_helical_dom_sf"/>
</dbReference>
<comment type="caution">
    <text evidence="3">The sequence shown here is derived from an EMBL/GenBank/DDBJ whole genome shotgun (WGS) entry which is preliminary data.</text>
</comment>
<dbReference type="CDD" id="cd01949">
    <property type="entry name" value="GGDEF"/>
    <property type="match status" value="1"/>
</dbReference>
<dbReference type="RefSeq" id="WP_058976260.1">
    <property type="nucleotide sequence ID" value="NZ_BCMS01000001.1"/>
</dbReference>
<dbReference type="Proteomes" id="UP000056209">
    <property type="component" value="Unassembled WGS sequence"/>
</dbReference>
<reference evidence="4" key="1">
    <citation type="submission" date="2015-11" db="EMBL/GenBank/DDBJ databases">
        <title>Draft Genome Sequence of the Radioresistant Bacterium Deinococcus grandis, Isolated from Freshwater Fish in Japan.</title>
        <authorList>
            <person name="Satoh K."/>
            <person name="Onodera T."/>
            <person name="Omoso K."/>
            <person name="Takeda-Yano K."/>
            <person name="Katayama T."/>
            <person name="Oono Y."/>
            <person name="Narumi I."/>
        </authorList>
    </citation>
    <scope>NUCLEOTIDE SEQUENCE [LARGE SCALE GENOMIC DNA]</scope>
    <source>
        <strain evidence="4">ATCC 43672</strain>
    </source>
</reference>
<accession>A0A100HID5</accession>
<evidence type="ECO:0000313" key="3">
    <source>
        <dbReference type="EMBL" id="GAQ21328.1"/>
    </source>
</evidence>
<dbReference type="InterPro" id="IPR000160">
    <property type="entry name" value="GGDEF_dom"/>
</dbReference>
<keyword evidence="3" id="KW-0808">Transferase</keyword>
<dbReference type="AlphaFoldDB" id="A0A100HID5"/>
<dbReference type="SUPFAM" id="SSF55073">
    <property type="entry name" value="Nucleotide cyclase"/>
    <property type="match status" value="1"/>
</dbReference>
<dbReference type="NCBIfam" id="TIGR00254">
    <property type="entry name" value="GGDEF"/>
    <property type="match status" value="1"/>
</dbReference>
<keyword evidence="3" id="KW-0418">Kinase</keyword>
<evidence type="ECO:0000313" key="4">
    <source>
        <dbReference type="Proteomes" id="UP000056209"/>
    </source>
</evidence>
<dbReference type="GO" id="GO:0052621">
    <property type="term" value="F:diguanylate cyclase activity"/>
    <property type="evidence" value="ECO:0007669"/>
    <property type="project" value="TreeGrafter"/>
</dbReference>
<dbReference type="InterPro" id="IPR043128">
    <property type="entry name" value="Rev_trsase/Diguanyl_cyclase"/>
</dbReference>
<evidence type="ECO:0000256" key="1">
    <source>
        <dbReference type="SAM" id="Coils"/>
    </source>
</evidence>
<feature type="domain" description="GGDEF" evidence="2">
    <location>
        <begin position="390"/>
        <end position="519"/>
    </location>
</feature>
<protein>
    <submittedName>
        <fullName evidence="3">Diguanylate cyclase and serine/threonine protein kinase with TPR repeats</fullName>
    </submittedName>
</protein>
<dbReference type="SMART" id="SM00267">
    <property type="entry name" value="GGDEF"/>
    <property type="match status" value="1"/>
</dbReference>
<dbReference type="Gene3D" id="3.30.70.270">
    <property type="match status" value="1"/>
</dbReference>
<dbReference type="Pfam" id="PF00990">
    <property type="entry name" value="GGDEF"/>
    <property type="match status" value="1"/>
</dbReference>
<dbReference type="PANTHER" id="PTHR45138">
    <property type="entry name" value="REGULATORY COMPONENTS OF SENSORY TRANSDUCTION SYSTEM"/>
    <property type="match status" value="1"/>
</dbReference>
<dbReference type="OrthoDB" id="54420at2"/>
<dbReference type="SUPFAM" id="SSF48452">
    <property type="entry name" value="TPR-like"/>
    <property type="match status" value="1"/>
</dbReference>
<dbReference type="FunFam" id="3.30.70.270:FF:000001">
    <property type="entry name" value="Diguanylate cyclase domain protein"/>
    <property type="match status" value="1"/>
</dbReference>
<dbReference type="InterPro" id="IPR050469">
    <property type="entry name" value="Diguanylate_Cyclase"/>
</dbReference>
<name>A0A100HID5_9DEIO</name>
<proteinExistence type="predicted"/>
<feature type="coiled-coil region" evidence="1">
    <location>
        <begin position="326"/>
        <end position="363"/>
    </location>
</feature>
<keyword evidence="4" id="KW-1185">Reference proteome</keyword>
<gene>
    <name evidence="3" type="ORF">DEIGR_101355</name>
</gene>
<dbReference type="Gene3D" id="1.25.40.10">
    <property type="entry name" value="Tetratricopeptide repeat domain"/>
    <property type="match status" value="1"/>
</dbReference>
<dbReference type="GO" id="GO:0004674">
    <property type="term" value="F:protein serine/threonine kinase activity"/>
    <property type="evidence" value="ECO:0007669"/>
    <property type="project" value="UniProtKB-KW"/>
</dbReference>
<dbReference type="EMBL" id="BCMS01000001">
    <property type="protein sequence ID" value="GAQ21328.1"/>
    <property type="molecule type" value="Genomic_DNA"/>
</dbReference>
<keyword evidence="3" id="KW-0723">Serine/threonine-protein kinase</keyword>
<sequence length="519" mass="57739">MTDAPAPPPLTLAQAWEERDTDPARARQSARAHLNTPAHAQASVLLGYLDWRAGQLPQATEDISAAIGTLRLGEPSVWLGRGLNILAALQSTVNRADRAVELYEEQVSLARHINDAELTATALHDLAVELRRSDPQRARAHITEALGTFRGLNYTFGVAIAHANLAEFDLDEGDLPSAYRHVQQALGYPHLDQHPHLEASLLTTLLLVHPPGTSDAERRRAQRRLRQLHDDSRNPELRATVALALAAHTDNQTASTLLSDALRDLTPLGDHVLLPDLHEQLSGLRDQLGDPAAALHHLRETLAYTRRTHAAERRQNFQTFEILARIQSLQDQAREERQRNTELQAHLQELRALNARIRELGRTDHLTRLANREHLFTEGQHLAQTATDHTPLSAALIDIDHFKVVNDTWGHQTGDLVLQRVARMILDVARPGDIAARYGGEEFVLLRPAPAGDLSASCHDLQQLIRLHPWSSVAPGMHVTLSIGVAQTTTPDFDRLLGDADRRLYRVKRDGRNSILDHD</sequence>
<dbReference type="InterPro" id="IPR029787">
    <property type="entry name" value="Nucleotide_cyclase"/>
</dbReference>
<dbReference type="PROSITE" id="PS50887">
    <property type="entry name" value="GGDEF"/>
    <property type="match status" value="1"/>
</dbReference>
<dbReference type="PANTHER" id="PTHR45138:SF9">
    <property type="entry name" value="DIGUANYLATE CYCLASE DGCM-RELATED"/>
    <property type="match status" value="1"/>
</dbReference>
<keyword evidence="1" id="KW-0175">Coiled coil</keyword>